<dbReference type="EMBL" id="JASWJB010000260">
    <property type="protein sequence ID" value="KAK2592549.1"/>
    <property type="molecule type" value="Genomic_DNA"/>
</dbReference>
<dbReference type="SMART" id="SM00382">
    <property type="entry name" value="AAA"/>
    <property type="match status" value="1"/>
</dbReference>
<gene>
    <name evidence="3" type="ORF">QQS21_009764</name>
</gene>
<dbReference type="SUPFAM" id="SSF52540">
    <property type="entry name" value="P-loop containing nucleoside triphosphate hydrolases"/>
    <property type="match status" value="1"/>
</dbReference>
<feature type="compositionally biased region" description="Polar residues" evidence="1">
    <location>
        <begin position="678"/>
        <end position="695"/>
    </location>
</feature>
<protein>
    <recommendedName>
        <fullName evidence="2">AAA+ ATPase domain-containing protein</fullName>
    </recommendedName>
</protein>
<sequence>MSQSGFGEPSSQKLHPFFTKDSSSGQVSSQPFPVEARESATETRDGSLPTNKQKSDYAQCEHVGNTESLQPRHADDVSIMAGLVQPLHNPETGPMELFQNPNSTKRHAIPTATGFSNHAPVAAVTTSKLVSRPSSERRYPESNGSSGQKVLKFNAKTGTLGSPPKTKQKSKPSLLVCIRYGRDEASRTDVGEKITQILNGTLQLPKTPRKSRSTRKQIKSTGNSSNQSSSTSKSTHPFFTGKSKPRSSTPSHADPVTKSPPRKNSVFMSTPVSPRRQRNPFLSASSSKMPQFGIKSGGTKVPGSKYPMWPPKSMSHVQPEDYLPLAVKSQGQEALDGYRKSKGQVTTVGASESVLRVVMEHLDIGALRRSLPQDDDSFVPAPPELRIPQRHFESGRKLQQRLRPQLSITSPWALSGKEDISQDELAGPAPPVAHSAISRHYLSLSTHLSAYDRSTCESIAWSQKYAPVSAVQVLQNGKDALHIKQWLEAMKVQSVETSNGDSTGKSKTEAAPKKKRKKNKEDDFIVDTDNEESELEEISENDEKEAGSVPIFGKSKKSVVRSGNVRSKELGRLKNTIIISGPHGCGKTAAVYAIAKELDFEIFEINSSSRRCGKDILEKVGDMTRNHLVQQHRAQPHSLPSPAGNQLSNETPGKEPSKSGTQGTMTAFFKTKPEQKQPKISSTNTSTSQTRKGTSLTKAQKQSLILIEEADILYDEDKQFWATLIGMMSQSRRPFVVTCNDESLVPLQSLNLHGIFRFAPVPSPLAVDLCLLIAGNEGHALGRSAVEGLYRSRNHDLRATITDLNFWCQIGVGDRRGGFDWFYSRWPKGCDLDQRGDVVRVVSEDTYQYGMGWVGRDAISSECDGLDRELEALQQSWDCWQVDMGDWCQSAEMGTLAKDMWIAAASCGKQSIALEAFDNFHQTQSDADLLAGGIFATSLQEPVDPTVPDLAVSARDDFIVGRTLLDAEAVSHHTAYSKTISLALKSEARRQLDSDSQKVRLFPDGPRLRSVDESRVLTKLDALFSSHSRDMTRMDIAYAFDPIAVAPKTQPTSYLDPSVFDRTMRLIVTDVAPWVRGIVAFEHQLMQERLKLGIFLGEGGTRKRMRNTRSAYSALEGGERKSTRKERYFGDALDTSLVMRTGGHLWQDMVAESMQGSQQCAESPREEMDMGS</sequence>
<keyword evidence="4" id="KW-1185">Reference proteome</keyword>
<dbReference type="PANTHER" id="PTHR23389">
    <property type="entry name" value="CHROMOSOME TRANSMISSION FIDELITY FACTOR 18"/>
    <property type="match status" value="1"/>
</dbReference>
<feature type="compositionally biased region" description="Low complexity" evidence="1">
    <location>
        <begin position="219"/>
        <end position="235"/>
    </location>
</feature>
<feature type="region of interest" description="Disordered" evidence="1">
    <location>
        <begin position="494"/>
        <end position="545"/>
    </location>
</feature>
<proteinExistence type="predicted"/>
<feature type="region of interest" description="Disordered" evidence="1">
    <location>
        <begin position="129"/>
        <end position="171"/>
    </location>
</feature>
<dbReference type="GO" id="GO:0005524">
    <property type="term" value="F:ATP binding"/>
    <property type="evidence" value="ECO:0007669"/>
    <property type="project" value="InterPro"/>
</dbReference>
<feature type="compositionally biased region" description="Polar residues" evidence="1">
    <location>
        <begin position="20"/>
        <end position="31"/>
    </location>
</feature>
<feature type="compositionally biased region" description="Basic residues" evidence="1">
    <location>
        <begin position="207"/>
        <end position="218"/>
    </location>
</feature>
<feature type="region of interest" description="Disordered" evidence="1">
    <location>
        <begin position="630"/>
        <end position="695"/>
    </location>
</feature>
<feature type="domain" description="AAA+ ATPase" evidence="2">
    <location>
        <begin position="573"/>
        <end position="771"/>
    </location>
</feature>
<dbReference type="GO" id="GO:0003677">
    <property type="term" value="F:DNA binding"/>
    <property type="evidence" value="ECO:0007669"/>
    <property type="project" value="TreeGrafter"/>
</dbReference>
<reference evidence="3" key="1">
    <citation type="submission" date="2023-06" db="EMBL/GenBank/DDBJ databases">
        <title>Conoideocrella luteorostrata (Hypocreales: Clavicipitaceae), a potential biocontrol fungus for elongate hemlock scale in United States Christmas tree production areas.</title>
        <authorList>
            <person name="Barrett H."/>
            <person name="Lovett B."/>
            <person name="Macias A.M."/>
            <person name="Stajich J.E."/>
            <person name="Kasson M.T."/>
        </authorList>
    </citation>
    <scope>NUCLEOTIDE SEQUENCE</scope>
    <source>
        <strain evidence="3">ARSEF 14590</strain>
    </source>
</reference>
<accession>A0AAJ0CJ22</accession>
<dbReference type="AlphaFoldDB" id="A0AAJ0CJ22"/>
<evidence type="ECO:0000259" key="2">
    <source>
        <dbReference type="SMART" id="SM00382"/>
    </source>
</evidence>
<dbReference type="Pfam" id="PF00004">
    <property type="entry name" value="AAA"/>
    <property type="match status" value="1"/>
</dbReference>
<name>A0AAJ0CJ22_9HYPO</name>
<feature type="compositionally biased region" description="Polar residues" evidence="1">
    <location>
        <begin position="280"/>
        <end position="289"/>
    </location>
</feature>
<evidence type="ECO:0000256" key="1">
    <source>
        <dbReference type="SAM" id="MobiDB-lite"/>
    </source>
</evidence>
<feature type="compositionally biased region" description="Basic and acidic residues" evidence="1">
    <location>
        <begin position="35"/>
        <end position="45"/>
    </location>
</feature>
<dbReference type="InterPro" id="IPR003593">
    <property type="entry name" value="AAA+_ATPase"/>
</dbReference>
<feature type="compositionally biased region" description="Polar residues" evidence="1">
    <location>
        <begin position="1"/>
        <end position="13"/>
    </location>
</feature>
<organism evidence="3 4">
    <name type="scientific">Conoideocrella luteorostrata</name>
    <dbReference type="NCBI Taxonomy" id="1105319"/>
    <lineage>
        <taxon>Eukaryota</taxon>
        <taxon>Fungi</taxon>
        <taxon>Dikarya</taxon>
        <taxon>Ascomycota</taxon>
        <taxon>Pezizomycotina</taxon>
        <taxon>Sordariomycetes</taxon>
        <taxon>Hypocreomycetidae</taxon>
        <taxon>Hypocreales</taxon>
        <taxon>Clavicipitaceae</taxon>
        <taxon>Conoideocrella</taxon>
    </lineage>
</organism>
<feature type="compositionally biased region" description="Polar residues" evidence="1">
    <location>
        <begin position="494"/>
        <end position="503"/>
    </location>
</feature>
<dbReference type="PANTHER" id="PTHR23389:SF21">
    <property type="entry name" value="ATPASE FAMILY AAA DOMAIN-CONTAINING PROTEIN 5"/>
    <property type="match status" value="1"/>
</dbReference>
<dbReference type="GO" id="GO:0005634">
    <property type="term" value="C:nucleus"/>
    <property type="evidence" value="ECO:0007669"/>
    <property type="project" value="TreeGrafter"/>
</dbReference>
<dbReference type="GO" id="GO:0016887">
    <property type="term" value="F:ATP hydrolysis activity"/>
    <property type="evidence" value="ECO:0007669"/>
    <property type="project" value="InterPro"/>
</dbReference>
<feature type="region of interest" description="Disordered" evidence="1">
    <location>
        <begin position="200"/>
        <end position="302"/>
    </location>
</feature>
<evidence type="ECO:0000313" key="3">
    <source>
        <dbReference type="EMBL" id="KAK2592549.1"/>
    </source>
</evidence>
<dbReference type="Proteomes" id="UP001251528">
    <property type="component" value="Unassembled WGS sequence"/>
</dbReference>
<comment type="caution">
    <text evidence="3">The sequence shown here is derived from an EMBL/GenBank/DDBJ whole genome shotgun (WGS) entry which is preliminary data.</text>
</comment>
<feature type="compositionally biased region" description="Acidic residues" evidence="1">
    <location>
        <begin position="524"/>
        <end position="543"/>
    </location>
</feature>
<feature type="region of interest" description="Disordered" evidence="1">
    <location>
        <begin position="1"/>
        <end position="58"/>
    </location>
</feature>
<dbReference type="Gene3D" id="3.40.50.300">
    <property type="entry name" value="P-loop containing nucleotide triphosphate hydrolases"/>
    <property type="match status" value="1"/>
</dbReference>
<dbReference type="InterPro" id="IPR027417">
    <property type="entry name" value="P-loop_NTPase"/>
</dbReference>
<evidence type="ECO:0000313" key="4">
    <source>
        <dbReference type="Proteomes" id="UP001251528"/>
    </source>
</evidence>
<dbReference type="InterPro" id="IPR003959">
    <property type="entry name" value="ATPase_AAA_core"/>
</dbReference>